<dbReference type="PANTHER" id="PTHR40034:SF1">
    <property type="entry name" value="BSL5891 PROTEIN"/>
    <property type="match status" value="1"/>
</dbReference>
<dbReference type="RefSeq" id="WP_033578956.1">
    <property type="nucleotide sequence ID" value="NZ_CP010586.1"/>
</dbReference>
<evidence type="ECO:0000313" key="3">
    <source>
        <dbReference type="Proteomes" id="UP000036410"/>
    </source>
</evidence>
<name>A0A806TSC6_PRIMG</name>
<dbReference type="EMBL" id="CP010586">
    <property type="protein sequence ID" value="AKP77307.1"/>
    <property type="molecule type" value="Genomic_DNA"/>
</dbReference>
<evidence type="ECO:0008006" key="4">
    <source>
        <dbReference type="Google" id="ProtNLM"/>
    </source>
</evidence>
<evidence type="ECO:0000256" key="1">
    <source>
        <dbReference type="SAM" id="Phobius"/>
    </source>
</evidence>
<accession>A0A806TSC6</accession>
<reference evidence="2 3" key="1">
    <citation type="submission" date="2015-01" db="EMBL/GenBank/DDBJ databases">
        <title>Genome sequence of bacillus megaterium Q3.</title>
        <authorList>
            <person name="Wang Y."/>
            <person name="Luo K."/>
            <person name="Bai L."/>
            <person name="Luo F."/>
        </authorList>
    </citation>
    <scope>NUCLEOTIDE SEQUENCE [LARGE SCALE GENOMIC DNA]</scope>
    <source>
        <strain evidence="2 3">Q3</strain>
    </source>
</reference>
<keyword evidence="1" id="KW-0472">Membrane</keyword>
<dbReference type="AlphaFoldDB" id="A0A806TSC6"/>
<keyword evidence="1" id="KW-0812">Transmembrane</keyword>
<dbReference type="Proteomes" id="UP000036410">
    <property type="component" value="Chromosome"/>
</dbReference>
<proteinExistence type="predicted"/>
<gene>
    <name evidence="2" type="ORF">AS52_02345</name>
</gene>
<keyword evidence="1" id="KW-1133">Transmembrane helix</keyword>
<feature type="transmembrane region" description="Helical" evidence="1">
    <location>
        <begin position="34"/>
        <end position="56"/>
    </location>
</feature>
<dbReference type="Pfam" id="PF11755">
    <property type="entry name" value="DUF3311"/>
    <property type="match status" value="1"/>
</dbReference>
<evidence type="ECO:0000313" key="2">
    <source>
        <dbReference type="EMBL" id="AKP77307.1"/>
    </source>
</evidence>
<protein>
    <recommendedName>
        <fullName evidence="4">DUF3311 domain-containing protein</fullName>
    </recommendedName>
</protein>
<dbReference type="PANTHER" id="PTHR40034">
    <property type="entry name" value="BSL5891 PROTEIN"/>
    <property type="match status" value="1"/>
</dbReference>
<dbReference type="InterPro" id="IPR021741">
    <property type="entry name" value="DUF3311"/>
</dbReference>
<sequence length="66" mass="7520">MKIIYLLCLLPFVGILGLLPFVNKVTPFILGMPFFLFWIVMWVILTSFIMGIVYKLDPAVKGGDKQ</sequence>
<organism evidence="2 3">
    <name type="scientific">Priestia megaterium Q3</name>
    <dbReference type="NCBI Taxonomy" id="1452722"/>
    <lineage>
        <taxon>Bacteria</taxon>
        <taxon>Bacillati</taxon>
        <taxon>Bacillota</taxon>
        <taxon>Bacilli</taxon>
        <taxon>Bacillales</taxon>
        <taxon>Bacillaceae</taxon>
        <taxon>Priestia</taxon>
    </lineage>
</organism>